<evidence type="ECO:0000313" key="7">
    <source>
        <dbReference type="EMBL" id="GLZ78094.1"/>
    </source>
</evidence>
<name>A0A9W6W908_9ACTN</name>
<dbReference type="Proteomes" id="UP001165079">
    <property type="component" value="Unassembled WGS sequence"/>
</dbReference>
<dbReference type="EMBL" id="BSTX01000002">
    <property type="protein sequence ID" value="GLZ78094.1"/>
    <property type="molecule type" value="Genomic_DNA"/>
</dbReference>
<feature type="DNA-binding region" description="OmpR/PhoB-type" evidence="5">
    <location>
        <begin position="1"/>
        <end position="96"/>
    </location>
</feature>
<dbReference type="GO" id="GO:0000160">
    <property type="term" value="P:phosphorelay signal transduction system"/>
    <property type="evidence" value="ECO:0007669"/>
    <property type="project" value="InterPro"/>
</dbReference>
<dbReference type="CDD" id="cd15831">
    <property type="entry name" value="BTAD"/>
    <property type="match status" value="1"/>
</dbReference>
<comment type="caution">
    <text evidence="7">The sequence shown here is derived from an EMBL/GenBank/DDBJ whole genome shotgun (WGS) entry which is preliminary data.</text>
</comment>
<dbReference type="InterPro" id="IPR036388">
    <property type="entry name" value="WH-like_DNA-bd_sf"/>
</dbReference>
<dbReference type="SUPFAM" id="SSF46894">
    <property type="entry name" value="C-terminal effector domain of the bipartite response regulators"/>
    <property type="match status" value="1"/>
</dbReference>
<comment type="similarity">
    <text evidence="1">Belongs to the AfsR/DnrI/RedD regulatory family.</text>
</comment>
<dbReference type="InterPro" id="IPR001867">
    <property type="entry name" value="OmpR/PhoB-type_DNA-bd"/>
</dbReference>
<dbReference type="AlphaFoldDB" id="A0A9W6W908"/>
<evidence type="ECO:0000256" key="5">
    <source>
        <dbReference type="PROSITE-ProRule" id="PRU01091"/>
    </source>
</evidence>
<dbReference type="SMART" id="SM01043">
    <property type="entry name" value="BTAD"/>
    <property type="match status" value="1"/>
</dbReference>
<keyword evidence="8" id="KW-1185">Reference proteome</keyword>
<organism evidence="7 8">
    <name type="scientific">Actinorhabdospora filicis</name>
    <dbReference type="NCBI Taxonomy" id="1785913"/>
    <lineage>
        <taxon>Bacteria</taxon>
        <taxon>Bacillati</taxon>
        <taxon>Actinomycetota</taxon>
        <taxon>Actinomycetes</taxon>
        <taxon>Micromonosporales</taxon>
        <taxon>Micromonosporaceae</taxon>
        <taxon>Actinorhabdospora</taxon>
    </lineage>
</organism>
<dbReference type="PROSITE" id="PS51755">
    <property type="entry name" value="OMPR_PHOB"/>
    <property type="match status" value="1"/>
</dbReference>
<dbReference type="RefSeq" id="WP_285663267.1">
    <property type="nucleotide sequence ID" value="NZ_BSTX01000002.1"/>
</dbReference>
<dbReference type="PANTHER" id="PTHR35807:SF1">
    <property type="entry name" value="TRANSCRIPTIONAL REGULATOR REDD"/>
    <property type="match status" value="1"/>
</dbReference>
<sequence length="669" mass="72044">MDASTVTVAGLGPLELHVAGRAVVLNGARVQRVLAALLVNRGVVVPVARLAEIVWDGRPPATAVRQVRNLVSGLRCGLDADVPFVETLGTGYRLLASVGSDIADFDAHLAAARTATRPEDAHKRLTEALSLWRGPVFGGIGGPLLDGAAAALTERWLTALEDRVELDLRAGNHREAVAELAALVEDRPLRERFVELLMRALDASNRTSEASGVFVGYRRRLATDLGLDPSPDLRALHDRILRGDDERDAASAADTDRGEPVAPADLTPLFDRSYRALTSSAARLYRLMATVPVKGFTLPALAHLAGLPVTAASDAIKELASAHLVTETAPGRHRLHELLGAHAARLAGETPEPASALRLYRWYTRQTEAASHRLVPCPIPGATATPTPFQTRDSALRWCETEFADLAAVVVDAYESGDDETAWRLPVALWAFCSLGPHRRDWHRLAHYAVLATRRLGDREAEGRVLMSLGGAYAEDGRHDLAMRELTRARALFRAVGARDGEAYALGNLADLAMRTGQHELSIGLLTRARAMLAGGDAPDTWAMSVCEAGLGEAHLAHGDITAAVRHLAAAVEAHDVLDDPWHGCYTRTLLGQALRQAGETAEARTHLERALEDARALRHPWVEARAMEELAETVETGRAAGLRAAALSAYTALDDPRAVILRERISLA</sequence>
<dbReference type="GO" id="GO:0003677">
    <property type="term" value="F:DNA binding"/>
    <property type="evidence" value="ECO:0007669"/>
    <property type="project" value="UniProtKB-UniRule"/>
</dbReference>
<dbReference type="SUPFAM" id="SSF48452">
    <property type="entry name" value="TPR-like"/>
    <property type="match status" value="2"/>
</dbReference>
<feature type="domain" description="OmpR/PhoB-type" evidence="6">
    <location>
        <begin position="1"/>
        <end position="96"/>
    </location>
</feature>
<dbReference type="InterPro" id="IPR051677">
    <property type="entry name" value="AfsR-DnrI-RedD_regulator"/>
</dbReference>
<gene>
    <name evidence="7" type="ORF">Afil01_29010</name>
</gene>
<keyword evidence="3 5" id="KW-0238">DNA-binding</keyword>
<dbReference type="SMART" id="SM00862">
    <property type="entry name" value="Trans_reg_C"/>
    <property type="match status" value="1"/>
</dbReference>
<evidence type="ECO:0000256" key="3">
    <source>
        <dbReference type="ARBA" id="ARBA00023125"/>
    </source>
</evidence>
<evidence type="ECO:0000256" key="4">
    <source>
        <dbReference type="ARBA" id="ARBA00023163"/>
    </source>
</evidence>
<reference evidence="7" key="1">
    <citation type="submission" date="2023-03" db="EMBL/GenBank/DDBJ databases">
        <title>Actinorhabdospora filicis NBRC 111898.</title>
        <authorList>
            <person name="Ichikawa N."/>
            <person name="Sato H."/>
            <person name="Tonouchi N."/>
        </authorList>
    </citation>
    <scope>NUCLEOTIDE SEQUENCE</scope>
    <source>
        <strain evidence="7">NBRC 111898</strain>
    </source>
</reference>
<dbReference type="PANTHER" id="PTHR35807">
    <property type="entry name" value="TRANSCRIPTIONAL REGULATOR REDD-RELATED"/>
    <property type="match status" value="1"/>
</dbReference>
<dbReference type="Gene3D" id="1.10.10.10">
    <property type="entry name" value="Winged helix-like DNA-binding domain superfamily/Winged helix DNA-binding domain"/>
    <property type="match status" value="1"/>
</dbReference>
<proteinExistence type="inferred from homology"/>
<keyword evidence="2" id="KW-0805">Transcription regulation</keyword>
<evidence type="ECO:0000313" key="8">
    <source>
        <dbReference type="Proteomes" id="UP001165079"/>
    </source>
</evidence>
<dbReference type="GO" id="GO:0006355">
    <property type="term" value="P:regulation of DNA-templated transcription"/>
    <property type="evidence" value="ECO:0007669"/>
    <property type="project" value="InterPro"/>
</dbReference>
<dbReference type="InterPro" id="IPR005158">
    <property type="entry name" value="BTAD"/>
</dbReference>
<dbReference type="Gene3D" id="1.25.40.10">
    <property type="entry name" value="Tetratricopeptide repeat domain"/>
    <property type="match status" value="3"/>
</dbReference>
<evidence type="ECO:0000259" key="6">
    <source>
        <dbReference type="PROSITE" id="PS51755"/>
    </source>
</evidence>
<dbReference type="InterPro" id="IPR016032">
    <property type="entry name" value="Sig_transdc_resp-reg_C-effctor"/>
</dbReference>
<dbReference type="Pfam" id="PF03704">
    <property type="entry name" value="BTAD"/>
    <property type="match status" value="1"/>
</dbReference>
<dbReference type="InterPro" id="IPR011990">
    <property type="entry name" value="TPR-like_helical_dom_sf"/>
</dbReference>
<keyword evidence="4" id="KW-0804">Transcription</keyword>
<evidence type="ECO:0000256" key="2">
    <source>
        <dbReference type="ARBA" id="ARBA00023015"/>
    </source>
</evidence>
<evidence type="ECO:0000256" key="1">
    <source>
        <dbReference type="ARBA" id="ARBA00005820"/>
    </source>
</evidence>
<protein>
    <recommendedName>
        <fullName evidence="6">OmpR/PhoB-type domain-containing protein</fullName>
    </recommendedName>
</protein>
<accession>A0A9W6W908</accession>